<name>A0A1H3Y5W7_9BACT</name>
<proteinExistence type="predicted"/>
<dbReference type="EMBL" id="FNRI01000001">
    <property type="protein sequence ID" value="SEA07047.1"/>
    <property type="molecule type" value="Genomic_DNA"/>
</dbReference>
<reference evidence="1 2" key="1">
    <citation type="submission" date="2016-10" db="EMBL/GenBank/DDBJ databases">
        <authorList>
            <person name="de Groot N.N."/>
        </authorList>
    </citation>
    <scope>NUCLEOTIDE SEQUENCE [LARGE SCALE GENOMIC DNA]</scope>
    <source>
        <strain evidence="1 2">DSM 25383</strain>
    </source>
</reference>
<evidence type="ECO:0000313" key="1">
    <source>
        <dbReference type="EMBL" id="SEA07047.1"/>
    </source>
</evidence>
<dbReference type="AlphaFoldDB" id="A0A1H3Y5W7"/>
<gene>
    <name evidence="1" type="ORF">SAMN05444145_101455</name>
</gene>
<accession>A0A1H3Y5W7</accession>
<organism evidence="1 2">
    <name type="scientific">Alistipes timonensis JC136</name>
    <dbReference type="NCBI Taxonomy" id="1033731"/>
    <lineage>
        <taxon>Bacteria</taxon>
        <taxon>Pseudomonadati</taxon>
        <taxon>Bacteroidota</taxon>
        <taxon>Bacteroidia</taxon>
        <taxon>Bacteroidales</taxon>
        <taxon>Rikenellaceae</taxon>
        <taxon>Alistipes</taxon>
    </lineage>
</organism>
<keyword evidence="2" id="KW-1185">Reference proteome</keyword>
<dbReference type="OrthoDB" id="1105591at2"/>
<dbReference type="STRING" id="1033731.SAMN05444145_101455"/>
<dbReference type="Proteomes" id="UP000183253">
    <property type="component" value="Unassembled WGS sequence"/>
</dbReference>
<protein>
    <submittedName>
        <fullName evidence="1">Uncharacterized protein</fullName>
    </submittedName>
</protein>
<evidence type="ECO:0000313" key="2">
    <source>
        <dbReference type="Proteomes" id="UP000183253"/>
    </source>
</evidence>
<sequence length="120" mass="14479">MRLCDAPHKVARREKIESELSAILHIDPAMQKLLSADGFADYYFEMQDLYPSQMEAYERLENFHIQVTGRRRYSEFDSFRKVLDRRLKKKQKGWPIKISLIKLLKYRSKEVIFKQSFIYL</sequence>